<name>A0ABS5S7P5_9FLAO</name>
<comment type="caution">
    <text evidence="2">The sequence shown here is derived from an EMBL/GenBank/DDBJ whole genome shotgun (WGS) entry which is preliminary data.</text>
</comment>
<evidence type="ECO:0000313" key="2">
    <source>
        <dbReference type="EMBL" id="MBT0609232.1"/>
    </source>
</evidence>
<evidence type="ECO:0000256" key="1">
    <source>
        <dbReference type="SAM" id="MobiDB-lite"/>
    </source>
</evidence>
<reference evidence="2 3" key="1">
    <citation type="submission" date="2021-05" db="EMBL/GenBank/DDBJ databases">
        <title>Aequorivita echinoideorum JCM 30378 genome.</title>
        <authorList>
            <person name="Zhang H."/>
            <person name="Li C."/>
        </authorList>
    </citation>
    <scope>NUCLEOTIDE SEQUENCE [LARGE SCALE GENOMIC DNA]</scope>
    <source>
        <strain evidence="2 3">JCM30378</strain>
    </source>
</reference>
<accession>A0ABS5S7P5</accession>
<keyword evidence="3" id="KW-1185">Reference proteome</keyword>
<proteinExistence type="predicted"/>
<evidence type="ECO:0000313" key="3">
    <source>
        <dbReference type="Proteomes" id="UP001297092"/>
    </source>
</evidence>
<gene>
    <name evidence="2" type="ORF">KIV10_13675</name>
</gene>
<dbReference type="Proteomes" id="UP001297092">
    <property type="component" value="Unassembled WGS sequence"/>
</dbReference>
<organism evidence="2 3">
    <name type="scientific">Aequorivita echinoideorum</name>
    <dbReference type="NCBI Taxonomy" id="1549647"/>
    <lineage>
        <taxon>Bacteria</taxon>
        <taxon>Pseudomonadati</taxon>
        <taxon>Bacteroidota</taxon>
        <taxon>Flavobacteriia</taxon>
        <taxon>Flavobacteriales</taxon>
        <taxon>Flavobacteriaceae</taxon>
        <taxon>Aequorivita</taxon>
    </lineage>
</organism>
<sequence length="175" mass="20908">MLNRKTRTFLHATGHILDRYPTFDQTIMRRKRLQHNADIFCDMFAGWKIVNDMKSLVELESGIIEFDFLNRTQKLNNAESKTDFNMFYEISEWFADDLKKHNIETEFIKEAKVKAEFKVEFTAGKKKSRTKGITELYLNLNSWILTDEKEYKSEKEETQEFHHIERKEKTLGNNV</sequence>
<protein>
    <submittedName>
        <fullName evidence="2">Uncharacterized protein</fullName>
    </submittedName>
</protein>
<dbReference type="RefSeq" id="WP_214114703.1">
    <property type="nucleotide sequence ID" value="NZ_JAHCTB010000014.1"/>
</dbReference>
<feature type="region of interest" description="Disordered" evidence="1">
    <location>
        <begin position="156"/>
        <end position="175"/>
    </location>
</feature>
<dbReference type="EMBL" id="JAHCTB010000014">
    <property type="protein sequence ID" value="MBT0609232.1"/>
    <property type="molecule type" value="Genomic_DNA"/>
</dbReference>